<dbReference type="AlphaFoldDB" id="A0A8S1CUX2"/>
<dbReference type="InterPro" id="IPR016186">
    <property type="entry name" value="C-type_lectin-like/link_sf"/>
</dbReference>
<feature type="domain" description="C-type lectin" evidence="1">
    <location>
        <begin position="447"/>
        <end position="571"/>
    </location>
</feature>
<gene>
    <name evidence="2" type="ORF">CLODIP_2_CD12624</name>
</gene>
<feature type="domain" description="C-type lectin" evidence="1">
    <location>
        <begin position="63"/>
        <end position="192"/>
    </location>
</feature>
<sequence length="986" mass="112798">MHAASSTKAPKLQKCTTGDCSVHDSRLRNFLSSALTEDFSSVMADSALSAFISKNAELGDVFYKCGRIFYSSHNQVRFADAILTCAKRKMQLVTVEEGEKNLNCLVPNLEQMTLEQQKNLKYFFIWTSGMAEGKSCGNAAYSWCAGNRTRIDNTAFDLPGEISRKERCLALSMMTKTLVRMECADPNYFFCEYKCKGVSCLKSCDKKNDTMDPSGKINRGKVNGIWAEWQRNFGINRVSFTSYVFGYQKVTWTENIKLCCSMGMKPIRVTDEFLTALNNAANEKGAIKIFTYPGNSTEDRELVKTSFWTAATRQGCAGQYRFCMHDDVGPWDSQDKFWDMVNPRDDGSCLVVDRQYTKAGTPFGVRQVQCSSKSANIACQKEGKKVEEIVSDFEIMNATDTCDLPYCTDVNYCKIMVEYAAKYENGERMILKPHILGEWMTSCGVRYLKAKQEMSWKDALDFCCSLGMHLVSVQSYEKLQCMNSILEPGSVSWTSGTNMGCENERYRWCSAEFKDFLKPSVNLKNQTLYSYPEGTSPQPATKYCVVALNSEAEGPTLGIDDCYKWHRPICTVRVKAESHVQEVFSECKLTHSISNRDIDKFNTVDLISFSYKMKCFMTCLAEMLGLIYESRKFWEDAVVKAIGRVKVSTLVQDFSTLLKKYPTKLFKKASDNLDALKMMLIEQQKEEDWKSTLLVNEALDRFWECNQMLDQFNKSHDECLFVFDFMKCFTKESASLEKFWNRNLDNTFDRRELAITTSKSESDIEQMIHYHRYDEDPVNTDIKNYVEYVDNLSFTEEVVSSRCIYRYLRPKSLTLKDACLEIMTNFLPTLVEDVFVNKVIDKKDRYPALVAAAKCARANGSLPTADQFISDTLRTLSAYLRNASKYLINEKDSRKEVLDSILLDEFYTNDQGIKYWCSNSEENNGYFYDSTPYFNYYYESQEGSPGYIGFAVDTEFFEISCGKSLDLKSDFEKFSIKRKAISGTCG</sequence>
<reference evidence="2 3" key="1">
    <citation type="submission" date="2020-04" db="EMBL/GenBank/DDBJ databases">
        <authorList>
            <person name="Alioto T."/>
            <person name="Alioto T."/>
            <person name="Gomez Garrido J."/>
        </authorList>
    </citation>
    <scope>NUCLEOTIDE SEQUENCE [LARGE SCALE GENOMIC DNA]</scope>
</reference>
<dbReference type="Proteomes" id="UP000494165">
    <property type="component" value="Unassembled WGS sequence"/>
</dbReference>
<dbReference type="Gene3D" id="1.10.238.20">
    <property type="entry name" value="Pheromone/general odorant binding protein domain"/>
    <property type="match status" value="1"/>
</dbReference>
<dbReference type="InterPro" id="IPR006170">
    <property type="entry name" value="PBP/GOBP"/>
</dbReference>
<evidence type="ECO:0000259" key="1">
    <source>
        <dbReference type="PROSITE" id="PS50041"/>
    </source>
</evidence>
<name>A0A8S1CUX2_9INSE</name>
<dbReference type="PROSITE" id="PS50041">
    <property type="entry name" value="C_TYPE_LECTIN_2"/>
    <property type="match status" value="2"/>
</dbReference>
<accession>A0A8S1CUX2</accession>
<protein>
    <recommendedName>
        <fullName evidence="1">C-type lectin domain-containing protein</fullName>
    </recommendedName>
</protein>
<evidence type="ECO:0000313" key="2">
    <source>
        <dbReference type="EMBL" id="CAB3373091.1"/>
    </source>
</evidence>
<dbReference type="InterPro" id="IPR016187">
    <property type="entry name" value="CTDL_fold"/>
</dbReference>
<dbReference type="CDD" id="cd00037">
    <property type="entry name" value="CLECT"/>
    <property type="match status" value="1"/>
</dbReference>
<dbReference type="SUPFAM" id="SSF47565">
    <property type="entry name" value="Insect pheromone/odorant-binding proteins"/>
    <property type="match status" value="1"/>
</dbReference>
<dbReference type="InterPro" id="IPR036728">
    <property type="entry name" value="PBP_GOBP_sf"/>
</dbReference>
<comment type="caution">
    <text evidence="2">The sequence shown here is derived from an EMBL/GenBank/DDBJ whole genome shotgun (WGS) entry which is preliminary data.</text>
</comment>
<dbReference type="Gene3D" id="3.10.100.10">
    <property type="entry name" value="Mannose-Binding Protein A, subunit A"/>
    <property type="match status" value="2"/>
</dbReference>
<dbReference type="SUPFAM" id="SSF56436">
    <property type="entry name" value="C-type lectin-like"/>
    <property type="match status" value="2"/>
</dbReference>
<dbReference type="InterPro" id="IPR001304">
    <property type="entry name" value="C-type_lectin-like"/>
</dbReference>
<dbReference type="GO" id="GO:0005549">
    <property type="term" value="F:odorant binding"/>
    <property type="evidence" value="ECO:0007669"/>
    <property type="project" value="InterPro"/>
</dbReference>
<dbReference type="Pfam" id="PF01395">
    <property type="entry name" value="PBP_GOBP"/>
    <property type="match status" value="1"/>
</dbReference>
<dbReference type="OrthoDB" id="7357196at2759"/>
<dbReference type="EMBL" id="CADEPI010000081">
    <property type="protein sequence ID" value="CAB3373091.1"/>
    <property type="molecule type" value="Genomic_DNA"/>
</dbReference>
<keyword evidence="3" id="KW-1185">Reference proteome</keyword>
<organism evidence="2 3">
    <name type="scientific">Cloeon dipterum</name>
    <dbReference type="NCBI Taxonomy" id="197152"/>
    <lineage>
        <taxon>Eukaryota</taxon>
        <taxon>Metazoa</taxon>
        <taxon>Ecdysozoa</taxon>
        <taxon>Arthropoda</taxon>
        <taxon>Hexapoda</taxon>
        <taxon>Insecta</taxon>
        <taxon>Pterygota</taxon>
        <taxon>Palaeoptera</taxon>
        <taxon>Ephemeroptera</taxon>
        <taxon>Pisciforma</taxon>
        <taxon>Baetidae</taxon>
        <taxon>Cloeon</taxon>
    </lineage>
</organism>
<evidence type="ECO:0000313" key="3">
    <source>
        <dbReference type="Proteomes" id="UP000494165"/>
    </source>
</evidence>
<proteinExistence type="predicted"/>